<name>F4KSZ2_HALH1</name>
<organism evidence="1 2">
    <name type="scientific">Haliscomenobacter hydrossis (strain ATCC 27775 / DSM 1100 / LMG 10767 / O)</name>
    <dbReference type="NCBI Taxonomy" id="760192"/>
    <lineage>
        <taxon>Bacteria</taxon>
        <taxon>Pseudomonadati</taxon>
        <taxon>Bacteroidota</taxon>
        <taxon>Saprospiria</taxon>
        <taxon>Saprospirales</taxon>
        <taxon>Haliscomenobacteraceae</taxon>
        <taxon>Haliscomenobacter</taxon>
    </lineage>
</organism>
<dbReference type="AlphaFoldDB" id="F4KSZ2"/>
<dbReference type="KEGG" id="hhy:Halhy_1202"/>
<evidence type="ECO:0008006" key="3">
    <source>
        <dbReference type="Google" id="ProtNLM"/>
    </source>
</evidence>
<reference key="2">
    <citation type="submission" date="2011-04" db="EMBL/GenBank/DDBJ databases">
        <title>Complete sequence of chromosome of Haliscomenobacter hydrossis DSM 1100.</title>
        <authorList>
            <consortium name="US DOE Joint Genome Institute (JGI-PGF)"/>
            <person name="Lucas S."/>
            <person name="Han J."/>
            <person name="Lapidus A."/>
            <person name="Bruce D."/>
            <person name="Goodwin L."/>
            <person name="Pitluck S."/>
            <person name="Peters L."/>
            <person name="Kyrpides N."/>
            <person name="Mavromatis K."/>
            <person name="Ivanova N."/>
            <person name="Ovchinnikova G."/>
            <person name="Pagani I."/>
            <person name="Daligault H."/>
            <person name="Detter J.C."/>
            <person name="Han C."/>
            <person name="Land M."/>
            <person name="Hauser L."/>
            <person name="Markowitz V."/>
            <person name="Cheng J.-F."/>
            <person name="Hugenholtz P."/>
            <person name="Woyke T."/>
            <person name="Wu D."/>
            <person name="Verbarg S."/>
            <person name="Frueling A."/>
            <person name="Brambilla E."/>
            <person name="Klenk H.-P."/>
            <person name="Eisen J.A."/>
        </authorList>
    </citation>
    <scope>NUCLEOTIDE SEQUENCE</scope>
    <source>
        <strain>DSM 1100</strain>
    </source>
</reference>
<sequence>MRQIILLLCCIGLWSIHSNAQIIKRSGENTKGSDQNQRIWYGGNLPIGLGFGTQTLIQFGISPMLGYKLTPNFSVGPRVGFLYSYYSQRLNNGQVVRAQPLTWTAGMFSRYKFVEQFFGHVEYEYANQAVPYYTSNGLEIERVNANNIHVGIGLLQGGMGSARSEILVLYNVNPSPFTSQSPLSLRFGLNWHF</sequence>
<dbReference type="RefSeq" id="WP_013763654.1">
    <property type="nucleotide sequence ID" value="NC_015510.1"/>
</dbReference>
<dbReference type="EMBL" id="CP002691">
    <property type="protein sequence ID" value="AEE49099.1"/>
    <property type="molecule type" value="Genomic_DNA"/>
</dbReference>
<accession>F4KSZ2</accession>
<gene>
    <name evidence="1" type="ordered locus">Halhy_1202</name>
</gene>
<reference evidence="1 2" key="1">
    <citation type="journal article" date="2011" name="Stand. Genomic Sci.">
        <title>Complete genome sequence of Haliscomenobacter hydrossis type strain (O).</title>
        <authorList>
            <consortium name="US DOE Joint Genome Institute (JGI-PGF)"/>
            <person name="Daligault H."/>
            <person name="Lapidus A."/>
            <person name="Zeytun A."/>
            <person name="Nolan M."/>
            <person name="Lucas S."/>
            <person name="Del Rio T.G."/>
            <person name="Tice H."/>
            <person name="Cheng J.F."/>
            <person name="Tapia R."/>
            <person name="Han C."/>
            <person name="Goodwin L."/>
            <person name="Pitluck S."/>
            <person name="Liolios K."/>
            <person name="Pagani I."/>
            <person name="Ivanova N."/>
            <person name="Huntemann M."/>
            <person name="Mavromatis K."/>
            <person name="Mikhailova N."/>
            <person name="Pati A."/>
            <person name="Chen A."/>
            <person name="Palaniappan K."/>
            <person name="Land M."/>
            <person name="Hauser L."/>
            <person name="Brambilla E.M."/>
            <person name="Rohde M."/>
            <person name="Verbarg S."/>
            <person name="Goker M."/>
            <person name="Bristow J."/>
            <person name="Eisen J.A."/>
            <person name="Markowitz V."/>
            <person name="Hugenholtz P."/>
            <person name="Kyrpides N.C."/>
            <person name="Klenk H.P."/>
            <person name="Woyke T."/>
        </authorList>
    </citation>
    <scope>NUCLEOTIDE SEQUENCE [LARGE SCALE GENOMIC DNA]</scope>
    <source>
        <strain evidence="2">ATCC 27775 / DSM 1100 / LMG 10767 / O</strain>
    </source>
</reference>
<dbReference type="OrthoDB" id="1493340at2"/>
<keyword evidence="2" id="KW-1185">Reference proteome</keyword>
<evidence type="ECO:0000313" key="2">
    <source>
        <dbReference type="Proteomes" id="UP000008461"/>
    </source>
</evidence>
<dbReference type="InterPro" id="IPR011250">
    <property type="entry name" value="OMP/PagP_B-barrel"/>
</dbReference>
<protein>
    <recommendedName>
        <fullName evidence="3">Outer membrane protein beta-barrel domain-containing protein</fullName>
    </recommendedName>
</protein>
<dbReference type="HOGENOM" id="CLU_113247_0_0_10"/>
<evidence type="ECO:0000313" key="1">
    <source>
        <dbReference type="EMBL" id="AEE49099.1"/>
    </source>
</evidence>
<proteinExistence type="predicted"/>
<dbReference type="STRING" id="760192.Halhy_1202"/>
<dbReference type="SUPFAM" id="SSF56925">
    <property type="entry name" value="OMPA-like"/>
    <property type="match status" value="1"/>
</dbReference>
<dbReference type="Proteomes" id="UP000008461">
    <property type="component" value="Chromosome"/>
</dbReference>